<proteinExistence type="predicted"/>
<gene>
    <name evidence="1" type="ORF">BST29_19520</name>
</gene>
<evidence type="ECO:0000313" key="1">
    <source>
        <dbReference type="EMBL" id="ORA79278.1"/>
    </source>
</evidence>
<organism evidence="1 2">
    <name type="scientific">Mycobacterium malmoense</name>
    <dbReference type="NCBI Taxonomy" id="1780"/>
    <lineage>
        <taxon>Bacteria</taxon>
        <taxon>Bacillati</taxon>
        <taxon>Actinomycetota</taxon>
        <taxon>Actinomycetes</taxon>
        <taxon>Mycobacteriales</taxon>
        <taxon>Mycobacteriaceae</taxon>
        <taxon>Mycobacterium</taxon>
    </lineage>
</organism>
<accession>A0ABX3SMK7</accession>
<reference evidence="1 2" key="1">
    <citation type="submission" date="2017-02" db="EMBL/GenBank/DDBJ databases">
        <title>The new phylogeny of genus Mycobacterium.</title>
        <authorList>
            <person name="Tortoli E."/>
            <person name="Trovato A."/>
            <person name="Cirillo D.M."/>
        </authorList>
    </citation>
    <scope>NUCLEOTIDE SEQUENCE [LARGE SCALE GENOMIC DNA]</scope>
    <source>
        <strain evidence="1 2">IP1130001</strain>
    </source>
</reference>
<name>A0ABX3SMK7_MYCMA</name>
<sequence length="285" mass="32000">MNSREPFIGSEALACAALSRHQLRTRYRAVFPNVYLSTKVQPTLERRISAAWLWSRGRATIAGAAAAALHGTKWIPNDVPVELICVNSRPPRGVVTRRCLLLDGEAQMMDGRSVTTPERTAFDIGRGGAIHSAVARLDALAAATDFKVEDVLRVSRRHPHSPGLRRLEIALELVDAGAQSPRESYLRLLLVEAGFPRPQTQIPVLGADGIPVAHIDVGWEEYMVGVEYEGDQHQTDRRRYVYDIQRLEMLERMGWLIVRIVAEDHRANIVRRVRMAMAERGWTAR</sequence>
<protein>
    <recommendedName>
        <fullName evidence="3">DUF559 domain-containing protein</fullName>
    </recommendedName>
</protein>
<dbReference type="Proteomes" id="UP000243140">
    <property type="component" value="Unassembled WGS sequence"/>
</dbReference>
<evidence type="ECO:0000313" key="2">
    <source>
        <dbReference type="Proteomes" id="UP000243140"/>
    </source>
</evidence>
<dbReference type="Gene3D" id="3.40.960.10">
    <property type="entry name" value="VSR Endonuclease"/>
    <property type="match status" value="1"/>
</dbReference>
<dbReference type="EMBL" id="MVHV01000023">
    <property type="protein sequence ID" value="ORA79278.1"/>
    <property type="molecule type" value="Genomic_DNA"/>
</dbReference>
<keyword evidence="2" id="KW-1185">Reference proteome</keyword>
<comment type="caution">
    <text evidence="1">The sequence shown here is derived from an EMBL/GenBank/DDBJ whole genome shotgun (WGS) entry which is preliminary data.</text>
</comment>
<dbReference type="SUPFAM" id="SSF52980">
    <property type="entry name" value="Restriction endonuclease-like"/>
    <property type="match status" value="1"/>
</dbReference>
<evidence type="ECO:0008006" key="3">
    <source>
        <dbReference type="Google" id="ProtNLM"/>
    </source>
</evidence>
<dbReference type="InterPro" id="IPR011335">
    <property type="entry name" value="Restrct_endonuc-II-like"/>
</dbReference>
<dbReference type="RefSeq" id="WP_083011606.1">
    <property type="nucleotide sequence ID" value="NZ_CP060015.1"/>
</dbReference>